<keyword evidence="2" id="KW-1185">Reference proteome</keyword>
<evidence type="ECO:0000313" key="1">
    <source>
        <dbReference type="EMBL" id="GAY63740.1"/>
    </source>
</evidence>
<reference evidence="1 2" key="1">
    <citation type="journal article" date="2017" name="Front. Genet.">
        <title>Draft sequencing of the heterozygous diploid genome of Satsuma (Citrus unshiu Marc.) using a hybrid assembly approach.</title>
        <authorList>
            <person name="Shimizu T."/>
            <person name="Tanizawa Y."/>
            <person name="Mochizuki T."/>
            <person name="Nagasaki H."/>
            <person name="Yoshioka T."/>
            <person name="Toyoda A."/>
            <person name="Fujiyama A."/>
            <person name="Kaminuma E."/>
            <person name="Nakamura Y."/>
        </authorList>
    </citation>
    <scope>NUCLEOTIDE SEQUENCE [LARGE SCALE GENOMIC DNA]</scope>
    <source>
        <strain evidence="2">cv. Miyagawa wase</strain>
    </source>
</reference>
<protein>
    <recommendedName>
        <fullName evidence="3">Protein FAR1-RELATED SEQUENCE</fullName>
    </recommendedName>
</protein>
<evidence type="ECO:0000313" key="2">
    <source>
        <dbReference type="Proteomes" id="UP000236630"/>
    </source>
</evidence>
<dbReference type="STRING" id="55188.A0A2H5QGH6"/>
<dbReference type="Proteomes" id="UP000236630">
    <property type="component" value="Unassembled WGS sequence"/>
</dbReference>
<dbReference type="AlphaFoldDB" id="A0A2H5QGH6"/>
<sequence length="139" mass="15621">MMESTGILCRHIFHVMKFEQLVRIPPTLIIGHWTKSAKVSKVMKMTAATSYLDKQVLEIVKFGSRSTACTNLCLFTAKNEQSYMIALDEIQQLMLLVEQMNCVLQAGMKLKDSVTVNSKGSSKTVKHDGAKNRKCSKCF</sequence>
<accession>A0A2H5QGH6</accession>
<proteinExistence type="predicted"/>
<comment type="caution">
    <text evidence="1">The sequence shown here is derived from an EMBL/GenBank/DDBJ whole genome shotgun (WGS) entry which is preliminary data.</text>
</comment>
<name>A0A2H5QGH6_CITUN</name>
<gene>
    <name evidence="1" type="ORF">CUMW_228050</name>
</gene>
<dbReference type="EMBL" id="BDQV01000369">
    <property type="protein sequence ID" value="GAY63740.1"/>
    <property type="molecule type" value="Genomic_DNA"/>
</dbReference>
<evidence type="ECO:0008006" key="3">
    <source>
        <dbReference type="Google" id="ProtNLM"/>
    </source>
</evidence>
<organism evidence="1 2">
    <name type="scientific">Citrus unshiu</name>
    <name type="common">Satsuma mandarin</name>
    <name type="synonym">Citrus nobilis var. unshiu</name>
    <dbReference type="NCBI Taxonomy" id="55188"/>
    <lineage>
        <taxon>Eukaryota</taxon>
        <taxon>Viridiplantae</taxon>
        <taxon>Streptophyta</taxon>
        <taxon>Embryophyta</taxon>
        <taxon>Tracheophyta</taxon>
        <taxon>Spermatophyta</taxon>
        <taxon>Magnoliopsida</taxon>
        <taxon>eudicotyledons</taxon>
        <taxon>Gunneridae</taxon>
        <taxon>Pentapetalae</taxon>
        <taxon>rosids</taxon>
        <taxon>malvids</taxon>
        <taxon>Sapindales</taxon>
        <taxon>Rutaceae</taxon>
        <taxon>Aurantioideae</taxon>
        <taxon>Citrus</taxon>
    </lineage>
</organism>